<feature type="domain" description="SRR1-like" evidence="2">
    <location>
        <begin position="97"/>
        <end position="276"/>
    </location>
</feature>
<dbReference type="VEuPathDB" id="FungiDB:AO090020000437"/>
<sequence length="283" mass="32116">MPHSNRKRNLNHHKRLEVTDSSGWTHVTAGGKSARRALRPTQQHHDNSEQGKQSQILVPAEAPAQLNLEDLQTQFWGYRQRWEGSDSWRVVERALSSAPVKVDRIVCIGLGSPSGFLKGGWVDRRSVSMYQLAGLVSVVDLMSESYVLDLLPFYRRVDILHTDVVRLEKSIPNLEVFAQDPVFNTHDRSLLASLDITVLDHPHGFEKVSPSTLLYCPGAERTHLEQLLSHAPALVFGGPLEDIESDAVRQFVESRLSVKISRFEDMEHAFWNMRVYSPEECEQ</sequence>
<evidence type="ECO:0000313" key="3">
    <source>
        <dbReference type="EMBL" id="GMG37657.1"/>
    </source>
</evidence>
<proteinExistence type="predicted"/>
<dbReference type="Proteomes" id="UP001165205">
    <property type="component" value="Unassembled WGS sequence"/>
</dbReference>
<dbReference type="OrthoDB" id="5318346at2759"/>
<comment type="caution">
    <text evidence="4">The sequence shown here is derived from an EMBL/GenBank/DDBJ whole genome shotgun (WGS) entry which is preliminary data.</text>
</comment>
<evidence type="ECO:0000313" key="5">
    <source>
        <dbReference type="Proteomes" id="UP000190312"/>
    </source>
</evidence>
<evidence type="ECO:0000313" key="4">
    <source>
        <dbReference type="EMBL" id="OOO08545.1"/>
    </source>
</evidence>
<dbReference type="AlphaFoldDB" id="A0A1S9DHI7"/>
<gene>
    <name evidence="3" type="ORF">Aory04_001247600</name>
    <name evidence="4" type="ORF">OAory_01098410</name>
</gene>
<dbReference type="Proteomes" id="UP000190312">
    <property type="component" value="Unassembled WGS sequence"/>
</dbReference>
<name>A0A1S9DHI7_ASPOZ</name>
<dbReference type="EMBL" id="MKZY01000005">
    <property type="protein sequence ID" value="OOO08545.1"/>
    <property type="molecule type" value="Genomic_DNA"/>
</dbReference>
<accession>A0A1S9DHI7</accession>
<dbReference type="InterPro" id="IPR012942">
    <property type="entry name" value="SRR1-like"/>
</dbReference>
<organism evidence="4 5">
    <name type="scientific">Aspergillus oryzae</name>
    <name type="common">Yellow koji mold</name>
    <dbReference type="NCBI Taxonomy" id="5062"/>
    <lineage>
        <taxon>Eukaryota</taxon>
        <taxon>Fungi</taxon>
        <taxon>Dikarya</taxon>
        <taxon>Ascomycota</taxon>
        <taxon>Pezizomycotina</taxon>
        <taxon>Eurotiomycetes</taxon>
        <taxon>Eurotiomycetidae</taxon>
        <taxon>Eurotiales</taxon>
        <taxon>Aspergillaceae</taxon>
        <taxon>Aspergillus</taxon>
        <taxon>Aspergillus subgen. Circumdati</taxon>
    </lineage>
</organism>
<dbReference type="eggNOG" id="ENOG502SC31">
    <property type="taxonomic scope" value="Eukaryota"/>
</dbReference>
<evidence type="ECO:0000259" key="2">
    <source>
        <dbReference type="Pfam" id="PF07985"/>
    </source>
</evidence>
<protein>
    <submittedName>
        <fullName evidence="4">Sensitivity To Red Light Reduced-like, SRR1</fullName>
    </submittedName>
    <submittedName>
        <fullName evidence="3">Unnamed protein product</fullName>
    </submittedName>
</protein>
<dbReference type="PANTHER" id="PTHR42080:SF1">
    <property type="entry name" value="SRR1-LIKE DOMAIN-CONTAINING PROTEIN"/>
    <property type="match status" value="1"/>
</dbReference>
<dbReference type="Pfam" id="PF07985">
    <property type="entry name" value="SRR1"/>
    <property type="match status" value="1"/>
</dbReference>
<dbReference type="PANTHER" id="PTHR42080">
    <property type="entry name" value="SRR1 DOMAIN-CONTAINING PROTEIN"/>
    <property type="match status" value="1"/>
</dbReference>
<feature type="region of interest" description="Disordered" evidence="1">
    <location>
        <begin position="1"/>
        <end position="54"/>
    </location>
</feature>
<reference evidence="4 5" key="1">
    <citation type="submission" date="2016-10" db="EMBL/GenBank/DDBJ databases">
        <title>Genome sequencing of Aspergillus oryzae BCC7051.</title>
        <authorList>
            <person name="Thammarongtham C."/>
            <person name="Vorapreeda T."/>
            <person name="Nookaew I."/>
            <person name="Srisuk T."/>
            <person name="Land M."/>
            <person name="Jeennor S."/>
            <person name="Laoteng K."/>
        </authorList>
    </citation>
    <scope>NUCLEOTIDE SEQUENCE [LARGE SCALE GENOMIC DNA]</scope>
    <source>
        <strain evidence="4 5">BCC7051</strain>
    </source>
</reference>
<dbReference type="OMA" id="EHAFWNM"/>
<dbReference type="EMBL" id="BSYA01000251">
    <property type="protein sequence ID" value="GMG37657.1"/>
    <property type="molecule type" value="Genomic_DNA"/>
</dbReference>
<reference evidence="3" key="2">
    <citation type="submission" date="2023-04" db="EMBL/GenBank/DDBJ databases">
        <title>Aspergillus oryzae NBRC 4228.</title>
        <authorList>
            <person name="Ichikawa N."/>
            <person name="Sato H."/>
            <person name="Tonouchi N."/>
        </authorList>
    </citation>
    <scope>NUCLEOTIDE SEQUENCE</scope>
    <source>
        <strain evidence="3">NBRC 4228</strain>
    </source>
</reference>
<evidence type="ECO:0000256" key="1">
    <source>
        <dbReference type="SAM" id="MobiDB-lite"/>
    </source>
</evidence>
<feature type="compositionally biased region" description="Basic residues" evidence="1">
    <location>
        <begin position="1"/>
        <end position="15"/>
    </location>
</feature>